<accession>A0A0B0MD82</accession>
<gene>
    <name evidence="2" type="ORF">F383_37669</name>
</gene>
<dbReference type="AlphaFoldDB" id="A0A0B0MD82"/>
<keyword evidence="3" id="KW-1185">Reference proteome</keyword>
<dbReference type="Proteomes" id="UP000032142">
    <property type="component" value="Unassembled WGS sequence"/>
</dbReference>
<protein>
    <submittedName>
        <fullName evidence="2">Transmembrane protein</fullName>
    </submittedName>
</protein>
<keyword evidence="1" id="KW-1133">Transmembrane helix</keyword>
<feature type="transmembrane region" description="Helical" evidence="1">
    <location>
        <begin position="20"/>
        <end position="43"/>
    </location>
</feature>
<keyword evidence="1" id="KW-0472">Membrane</keyword>
<organism evidence="2 3">
    <name type="scientific">Gossypium arboreum</name>
    <name type="common">Tree cotton</name>
    <name type="synonym">Gossypium nanking</name>
    <dbReference type="NCBI Taxonomy" id="29729"/>
    <lineage>
        <taxon>Eukaryota</taxon>
        <taxon>Viridiplantae</taxon>
        <taxon>Streptophyta</taxon>
        <taxon>Embryophyta</taxon>
        <taxon>Tracheophyta</taxon>
        <taxon>Spermatophyta</taxon>
        <taxon>Magnoliopsida</taxon>
        <taxon>eudicotyledons</taxon>
        <taxon>Gunneridae</taxon>
        <taxon>Pentapetalae</taxon>
        <taxon>rosids</taxon>
        <taxon>malvids</taxon>
        <taxon>Malvales</taxon>
        <taxon>Malvaceae</taxon>
        <taxon>Malvoideae</taxon>
        <taxon>Gossypium</taxon>
    </lineage>
</organism>
<sequence length="59" mass="6859">MTSVSKLARGSKDVRARFTLSTNLLGIVNLSILSMAFIGTWYFRYMSYWVSQMCWLLMI</sequence>
<reference evidence="3" key="1">
    <citation type="submission" date="2014-09" db="EMBL/GenBank/DDBJ databases">
        <authorList>
            <person name="Mudge J."/>
            <person name="Ramaraj T."/>
            <person name="Lindquist I.E."/>
            <person name="Bharti A.K."/>
            <person name="Sundararajan A."/>
            <person name="Cameron C.T."/>
            <person name="Woodward J.E."/>
            <person name="May G.D."/>
            <person name="Brubaker C."/>
            <person name="Broadhvest J."/>
            <person name="Wilkins T.A."/>
        </authorList>
    </citation>
    <scope>NUCLEOTIDE SEQUENCE</scope>
    <source>
        <strain evidence="3">cv. AKA8401</strain>
    </source>
</reference>
<proteinExistence type="predicted"/>
<name>A0A0B0MD82_GOSAR</name>
<evidence type="ECO:0000256" key="1">
    <source>
        <dbReference type="SAM" id="Phobius"/>
    </source>
</evidence>
<dbReference type="EMBL" id="JRRC01035492">
    <property type="protein sequence ID" value="KHF98306.1"/>
    <property type="molecule type" value="Genomic_DNA"/>
</dbReference>
<evidence type="ECO:0000313" key="3">
    <source>
        <dbReference type="Proteomes" id="UP000032142"/>
    </source>
</evidence>
<evidence type="ECO:0000313" key="2">
    <source>
        <dbReference type="EMBL" id="KHF98306.1"/>
    </source>
</evidence>
<keyword evidence="1 2" id="KW-0812">Transmembrane</keyword>
<comment type="caution">
    <text evidence="2">The sequence shown here is derived from an EMBL/GenBank/DDBJ whole genome shotgun (WGS) entry which is preliminary data.</text>
</comment>